<keyword evidence="2" id="KW-0238">DNA-binding</keyword>
<sequence length="243" mass="25990">MPIEVTPPKYIRIINALQERIEDGTYPVGATLPSETKLIDEFDVSRPTVVRALEIMRQQGWIDAQHGKGRTVRGKPASGTRTLPAHTAALLDASEIGAVTVLEAGAVVVPPRAAAALGLRDGSAAIARRRLMRVDGVGPVELSTVYVPVELASGTGVGELHPLSEGLLPHLAVRKSVDFDHVVERVSARISTAGETRLLELPKRDAVLTVLLTIFDASGAAMLAIDMVLPASRHELEDVFPLR</sequence>
<dbReference type="InterPro" id="IPR011663">
    <property type="entry name" value="UTRA"/>
</dbReference>
<protein>
    <submittedName>
        <fullName evidence="5">GntR family transcriptional regulator</fullName>
    </submittedName>
</protein>
<dbReference type="AlphaFoldDB" id="A0AAE3VYE0"/>
<dbReference type="CDD" id="cd07377">
    <property type="entry name" value="WHTH_GntR"/>
    <property type="match status" value="1"/>
</dbReference>
<evidence type="ECO:0000313" key="5">
    <source>
        <dbReference type="EMBL" id="MDQ0366039.1"/>
    </source>
</evidence>
<comment type="caution">
    <text evidence="5">The sequence shown here is derived from an EMBL/GenBank/DDBJ whole genome shotgun (WGS) entry which is preliminary data.</text>
</comment>
<dbReference type="InterPro" id="IPR000524">
    <property type="entry name" value="Tscrpt_reg_HTH_GntR"/>
</dbReference>
<evidence type="ECO:0000256" key="3">
    <source>
        <dbReference type="ARBA" id="ARBA00023163"/>
    </source>
</evidence>
<dbReference type="InterPro" id="IPR036390">
    <property type="entry name" value="WH_DNA-bd_sf"/>
</dbReference>
<evidence type="ECO:0000256" key="1">
    <source>
        <dbReference type="ARBA" id="ARBA00023015"/>
    </source>
</evidence>
<dbReference type="InterPro" id="IPR036388">
    <property type="entry name" value="WH-like_DNA-bd_sf"/>
</dbReference>
<dbReference type="InterPro" id="IPR028978">
    <property type="entry name" value="Chorismate_lyase_/UTRA_dom_sf"/>
</dbReference>
<organism evidence="5 6">
    <name type="scientific">Catenuloplanes indicus</name>
    <dbReference type="NCBI Taxonomy" id="137267"/>
    <lineage>
        <taxon>Bacteria</taxon>
        <taxon>Bacillati</taxon>
        <taxon>Actinomycetota</taxon>
        <taxon>Actinomycetes</taxon>
        <taxon>Micromonosporales</taxon>
        <taxon>Micromonosporaceae</taxon>
        <taxon>Catenuloplanes</taxon>
    </lineage>
</organism>
<keyword evidence="6" id="KW-1185">Reference proteome</keyword>
<name>A0AAE3VYE0_9ACTN</name>
<dbReference type="GO" id="GO:0003700">
    <property type="term" value="F:DNA-binding transcription factor activity"/>
    <property type="evidence" value="ECO:0007669"/>
    <property type="project" value="InterPro"/>
</dbReference>
<dbReference type="GO" id="GO:0045892">
    <property type="term" value="P:negative regulation of DNA-templated transcription"/>
    <property type="evidence" value="ECO:0007669"/>
    <property type="project" value="TreeGrafter"/>
</dbReference>
<dbReference type="SMART" id="SM00345">
    <property type="entry name" value="HTH_GNTR"/>
    <property type="match status" value="1"/>
</dbReference>
<dbReference type="RefSeq" id="WP_307239073.1">
    <property type="nucleotide sequence ID" value="NZ_JAUSUZ010000001.1"/>
</dbReference>
<keyword evidence="3" id="KW-0804">Transcription</keyword>
<dbReference type="PROSITE" id="PS50949">
    <property type="entry name" value="HTH_GNTR"/>
    <property type="match status" value="1"/>
</dbReference>
<evidence type="ECO:0000313" key="6">
    <source>
        <dbReference type="Proteomes" id="UP001240236"/>
    </source>
</evidence>
<dbReference type="Pfam" id="PF07702">
    <property type="entry name" value="UTRA"/>
    <property type="match status" value="1"/>
</dbReference>
<reference evidence="5 6" key="1">
    <citation type="submission" date="2023-07" db="EMBL/GenBank/DDBJ databases">
        <title>Sequencing the genomes of 1000 actinobacteria strains.</title>
        <authorList>
            <person name="Klenk H.-P."/>
        </authorList>
    </citation>
    <scope>NUCLEOTIDE SEQUENCE [LARGE SCALE GENOMIC DNA]</scope>
    <source>
        <strain evidence="5 6">DSM 44709</strain>
    </source>
</reference>
<dbReference type="Gene3D" id="1.10.10.10">
    <property type="entry name" value="Winged helix-like DNA-binding domain superfamily/Winged helix DNA-binding domain"/>
    <property type="match status" value="1"/>
</dbReference>
<dbReference type="Gene3D" id="3.40.1410.10">
    <property type="entry name" value="Chorismate lyase-like"/>
    <property type="match status" value="1"/>
</dbReference>
<dbReference type="SMART" id="SM00866">
    <property type="entry name" value="UTRA"/>
    <property type="match status" value="1"/>
</dbReference>
<evidence type="ECO:0000256" key="2">
    <source>
        <dbReference type="ARBA" id="ARBA00023125"/>
    </source>
</evidence>
<feature type="domain" description="HTH gntR-type" evidence="4">
    <location>
        <begin position="7"/>
        <end position="75"/>
    </location>
</feature>
<dbReference type="Proteomes" id="UP001240236">
    <property type="component" value="Unassembled WGS sequence"/>
</dbReference>
<dbReference type="SUPFAM" id="SSF64288">
    <property type="entry name" value="Chorismate lyase-like"/>
    <property type="match status" value="1"/>
</dbReference>
<dbReference type="InterPro" id="IPR050679">
    <property type="entry name" value="Bact_HTH_transcr_reg"/>
</dbReference>
<evidence type="ECO:0000259" key="4">
    <source>
        <dbReference type="PROSITE" id="PS50949"/>
    </source>
</evidence>
<dbReference type="PRINTS" id="PR00035">
    <property type="entry name" value="HTHGNTR"/>
</dbReference>
<dbReference type="GO" id="GO:0003677">
    <property type="term" value="F:DNA binding"/>
    <property type="evidence" value="ECO:0007669"/>
    <property type="project" value="UniProtKB-KW"/>
</dbReference>
<dbReference type="EMBL" id="JAUSUZ010000001">
    <property type="protein sequence ID" value="MDQ0366039.1"/>
    <property type="molecule type" value="Genomic_DNA"/>
</dbReference>
<gene>
    <name evidence="5" type="ORF">J2S42_002708</name>
</gene>
<dbReference type="PANTHER" id="PTHR44846">
    <property type="entry name" value="MANNOSYL-D-GLYCERATE TRANSPORT/METABOLISM SYSTEM REPRESSOR MNGR-RELATED"/>
    <property type="match status" value="1"/>
</dbReference>
<keyword evidence="1" id="KW-0805">Transcription regulation</keyword>
<dbReference type="Pfam" id="PF00392">
    <property type="entry name" value="GntR"/>
    <property type="match status" value="1"/>
</dbReference>
<dbReference type="PANTHER" id="PTHR44846:SF17">
    <property type="entry name" value="GNTR-FAMILY TRANSCRIPTIONAL REGULATOR"/>
    <property type="match status" value="1"/>
</dbReference>
<dbReference type="SUPFAM" id="SSF46785">
    <property type="entry name" value="Winged helix' DNA-binding domain"/>
    <property type="match status" value="1"/>
</dbReference>
<accession>A0AAE3VYE0</accession>
<proteinExistence type="predicted"/>